<keyword evidence="2 7" id="KW-0813">Transport</keyword>
<evidence type="ECO:0000313" key="14">
    <source>
        <dbReference type="Proteomes" id="UP000192095"/>
    </source>
</evidence>
<dbReference type="InterPro" id="IPR015304">
    <property type="entry name" value="ZinT_dom"/>
</dbReference>
<name>A0A1V0NNF0_LACLL</name>
<organism evidence="11 14">
    <name type="scientific">Lactococcus lactis subsp. lactis</name>
    <name type="common">Streptococcus lactis</name>
    <dbReference type="NCBI Taxonomy" id="1360"/>
    <lineage>
        <taxon>Bacteria</taxon>
        <taxon>Bacillati</taxon>
        <taxon>Bacillota</taxon>
        <taxon>Bacilli</taxon>
        <taxon>Lactobacillales</taxon>
        <taxon>Streptococcaceae</taxon>
        <taxon>Lactococcus</taxon>
    </lineage>
</organism>
<dbReference type="Pfam" id="PF09223">
    <property type="entry name" value="ZinT"/>
    <property type="match status" value="1"/>
</dbReference>
<dbReference type="CDD" id="cd01017">
    <property type="entry name" value="AdcA"/>
    <property type="match status" value="1"/>
</dbReference>
<accession>A0A1V0NNF0</accession>
<evidence type="ECO:0000256" key="9">
    <source>
        <dbReference type="SAM" id="SignalP"/>
    </source>
</evidence>
<evidence type="ECO:0000256" key="1">
    <source>
        <dbReference type="ARBA" id="ARBA00011028"/>
    </source>
</evidence>
<evidence type="ECO:0000256" key="8">
    <source>
        <dbReference type="SAM" id="MobiDB-lite"/>
    </source>
</evidence>
<dbReference type="InterPro" id="IPR006128">
    <property type="entry name" value="Lipoprotein_PsaA-like"/>
</dbReference>
<accession>A0A0A7T073</accession>
<evidence type="ECO:0000256" key="3">
    <source>
        <dbReference type="ARBA" id="ARBA00022729"/>
    </source>
</evidence>
<evidence type="ECO:0000256" key="2">
    <source>
        <dbReference type="ARBA" id="ARBA00022448"/>
    </source>
</evidence>
<feature type="domain" description="ZinT" evidence="10">
    <location>
        <begin position="346"/>
        <end position="524"/>
    </location>
</feature>
<dbReference type="EMBL" id="CP015902">
    <property type="protein sequence ID" value="ARE20964.2"/>
    <property type="molecule type" value="Genomic_DNA"/>
</dbReference>
<evidence type="ECO:0000259" key="10">
    <source>
        <dbReference type="Pfam" id="PF09223"/>
    </source>
</evidence>
<dbReference type="AlphaFoldDB" id="A0A1V0NNF0"/>
<evidence type="ECO:0000313" key="11">
    <source>
        <dbReference type="EMBL" id="ARE20964.2"/>
    </source>
</evidence>
<keyword evidence="4" id="KW-0862">Zinc</keyword>
<keyword evidence="3 9" id="KW-0732">Signal</keyword>
<reference evidence="11 14" key="2">
    <citation type="journal article" date="2017" name="BMC Genomics">
        <title>Comparative and functional genomics of the Lactococcus lactis taxon; insights into evolution and niche adaptation.</title>
        <authorList>
            <person name="Kelleher P."/>
            <person name="Bottacini F."/>
            <person name="Mahony J."/>
            <person name="Kilcawley K.N."/>
            <person name="van Sinderen D."/>
        </authorList>
    </citation>
    <scope>NUCLEOTIDE SEQUENCE [LARGE SCALE GENOMIC DNA]</scope>
    <source>
        <strain evidence="11 14">UC06</strain>
    </source>
</reference>
<reference evidence="11" key="3">
    <citation type="submission" date="2023-07" db="EMBL/GenBank/DDBJ databases">
        <authorList>
            <person name="McDonnell B."/>
        </authorList>
    </citation>
    <scope>NUCLEOTIDE SEQUENCE</scope>
    <source>
        <strain evidence="11">UC06</strain>
    </source>
</reference>
<dbReference type="PANTHER" id="PTHR42953:SF3">
    <property type="entry name" value="HIGH-AFFINITY ZINC UPTAKE SYSTEM PROTEIN ZNUA"/>
    <property type="match status" value="1"/>
</dbReference>
<evidence type="ECO:0000256" key="5">
    <source>
        <dbReference type="ARBA" id="ARBA00022906"/>
    </source>
</evidence>
<keyword evidence="5" id="KW-0864">Zinc transport</keyword>
<dbReference type="InterPro" id="IPR006127">
    <property type="entry name" value="ZnuA-like"/>
</dbReference>
<dbReference type="Proteomes" id="UP000031847">
    <property type="component" value="Unassembled WGS sequence"/>
</dbReference>
<dbReference type="InterPro" id="IPR012674">
    <property type="entry name" value="Calycin"/>
</dbReference>
<reference evidence="12 13" key="1">
    <citation type="submission" date="2015-01" db="EMBL/GenBank/DDBJ databases">
        <title>Lactococcus lactis subsp.lactis JCM 5805 whole genome shotgun sequence.</title>
        <authorList>
            <person name="Fujii T."/>
            <person name="Tomita Y."/>
            <person name="Ikushima S."/>
            <person name="Fujiwara D."/>
        </authorList>
    </citation>
    <scope>NUCLEOTIDE SEQUENCE [LARGE SCALE GENOMIC DNA]</scope>
    <source>
        <strain evidence="12 13">JCM 5805</strain>
    </source>
</reference>
<dbReference type="PRINTS" id="PR00691">
    <property type="entry name" value="ADHESINB"/>
</dbReference>
<dbReference type="Gene3D" id="2.40.128.20">
    <property type="match status" value="1"/>
</dbReference>
<gene>
    <name evidence="12" type="ORF">JCM5805K_1354</name>
    <name evidence="11" type="ORF">LLUC06_1419</name>
</gene>
<dbReference type="PANTHER" id="PTHR42953">
    <property type="entry name" value="HIGH-AFFINITY ZINC UPTAKE SYSTEM PROTEIN ZNUA-RELATED"/>
    <property type="match status" value="1"/>
</dbReference>
<proteinExistence type="inferred from homology"/>
<dbReference type="Proteomes" id="UP000192095">
    <property type="component" value="Chromosome"/>
</dbReference>
<dbReference type="SUPFAM" id="SSF50814">
    <property type="entry name" value="Lipocalins"/>
    <property type="match status" value="1"/>
</dbReference>
<sequence length="524" mass="60077">MIIFRRILRVNLIKYKKKRIISVCLGLVALIFLAACQNTNSKENEKNVSSKLSVVTTFYPVYEFTKNVVGEAGEVSLLVPAGTEPHDYEPSAKDMLKINQSDLFVYHNDNMETWVRKLKNTLGEKSPKIIEGTREIVLLPGSDDEHEHSENESDHHHEYDPHTWLSPKMAIKEVKTIEAQLKKLYPKQANLFSENAEKYIKKLSKLDQKYSEELKDAKQKNFVTQHAAFRYLALDYGLNQVSIAGLNPDKEPSAKRLGELKKYVEANSIQYIYFEKNANDKFAKTLAKEAKVNVEVLNPLESLTKKELSEGGNYIKVMEQNLIALKKTTETEGKDIQAEEKSKEVKTVANGYFSDADVKNRSLSDYSGNWQSVYPLLEKGALDQVFELKSKINKEMSAADYKDYYTKGYKTDVDQILIDDKTMSFIKNGVKESYTYQYKGFKILNYSKGNRGVRYLFESSDPKAGEFKYVQFSDHNISPVKTSHFHIFHGGESQEKVLAELENWPTYYPKKLTGFEIAQEMIAH</sequence>
<comment type="similarity">
    <text evidence="1 7">Belongs to the bacterial solute-binding protein 9 family.</text>
</comment>
<dbReference type="InterPro" id="IPR006129">
    <property type="entry name" value="AdhesinB"/>
</dbReference>
<dbReference type="GO" id="GO:0006829">
    <property type="term" value="P:zinc ion transport"/>
    <property type="evidence" value="ECO:0007669"/>
    <property type="project" value="UniProtKB-KW"/>
</dbReference>
<protein>
    <submittedName>
        <fullName evidence="12">Predicted periplasmic or secreted protein</fullName>
    </submittedName>
    <submittedName>
        <fullName evidence="11">Zinc ABC transporter substrate-binding protein AdcA</fullName>
    </submittedName>
</protein>
<dbReference type="PRINTS" id="PR00690">
    <property type="entry name" value="ADHESNFAMILY"/>
</dbReference>
<dbReference type="EMBL" id="BBSI01000022">
    <property type="protein sequence ID" value="GAM80243.1"/>
    <property type="molecule type" value="Genomic_DNA"/>
</dbReference>
<keyword evidence="6" id="KW-0406">Ion transport</keyword>
<dbReference type="Pfam" id="PF01297">
    <property type="entry name" value="ZnuA"/>
    <property type="match status" value="1"/>
</dbReference>
<feature type="region of interest" description="Disordered" evidence="8">
    <location>
        <begin position="143"/>
        <end position="162"/>
    </location>
</feature>
<evidence type="ECO:0000313" key="12">
    <source>
        <dbReference type="EMBL" id="GAM80243.1"/>
    </source>
</evidence>
<evidence type="ECO:0000256" key="4">
    <source>
        <dbReference type="ARBA" id="ARBA00022833"/>
    </source>
</evidence>
<dbReference type="GO" id="GO:0007155">
    <property type="term" value="P:cell adhesion"/>
    <property type="evidence" value="ECO:0007669"/>
    <property type="project" value="InterPro"/>
</dbReference>
<feature type="chain" id="PRO_5041531016" evidence="9">
    <location>
        <begin position="35"/>
        <end position="524"/>
    </location>
</feature>
<dbReference type="GO" id="GO:0008270">
    <property type="term" value="F:zinc ion binding"/>
    <property type="evidence" value="ECO:0007669"/>
    <property type="project" value="InterPro"/>
</dbReference>
<evidence type="ECO:0000256" key="7">
    <source>
        <dbReference type="RuleBase" id="RU003512"/>
    </source>
</evidence>
<feature type="compositionally biased region" description="Basic and acidic residues" evidence="8">
    <location>
        <begin position="143"/>
        <end position="161"/>
    </location>
</feature>
<feature type="signal peptide" evidence="9">
    <location>
        <begin position="1"/>
        <end position="34"/>
    </location>
</feature>
<dbReference type="RefSeq" id="WP_025016809.1">
    <property type="nucleotide sequence ID" value="NZ_BAABQR010000002.1"/>
</dbReference>
<evidence type="ECO:0000256" key="6">
    <source>
        <dbReference type="ARBA" id="ARBA00023065"/>
    </source>
</evidence>
<dbReference type="SUPFAM" id="SSF53807">
    <property type="entry name" value="Helical backbone' metal receptor"/>
    <property type="match status" value="1"/>
</dbReference>
<evidence type="ECO:0000313" key="13">
    <source>
        <dbReference type="Proteomes" id="UP000031847"/>
    </source>
</evidence>
<dbReference type="Gene3D" id="3.40.50.1980">
    <property type="entry name" value="Nitrogenase molybdenum iron protein domain"/>
    <property type="match status" value="2"/>
</dbReference>
<dbReference type="InterPro" id="IPR050492">
    <property type="entry name" value="Bact_metal-bind_prot9"/>
</dbReference>